<evidence type="ECO:0000256" key="6">
    <source>
        <dbReference type="ARBA" id="ARBA00023136"/>
    </source>
</evidence>
<gene>
    <name evidence="8" type="ORF">FHS81_003459</name>
</gene>
<dbReference type="GO" id="GO:0016020">
    <property type="term" value="C:membrane"/>
    <property type="evidence" value="ECO:0007669"/>
    <property type="project" value="UniProtKB-SubCell"/>
</dbReference>
<keyword evidence="5 7" id="KW-1133">Transmembrane helix</keyword>
<keyword evidence="6 7" id="KW-0472">Membrane</keyword>
<organism evidence="8 9">
    <name type="scientific">Pseudochelatococcus contaminans</name>
    <dbReference type="NCBI Taxonomy" id="1538103"/>
    <lineage>
        <taxon>Bacteria</taxon>
        <taxon>Pseudomonadati</taxon>
        <taxon>Pseudomonadota</taxon>
        <taxon>Alphaproteobacteria</taxon>
        <taxon>Hyphomicrobiales</taxon>
        <taxon>Chelatococcaceae</taxon>
        <taxon>Pseudochelatococcus</taxon>
    </lineage>
</organism>
<sequence length="635" mass="69377">MISPTLQYSACHSINAGSHRDEHIPPELSFLHRHGIPQETLALAVQWARHLRVSPVDAAIGQQLISEDTYYHALAQELGLPLLPDGARIAATARYPRIGPCETRTPLSLPLELDGHGLCVVVAPNGSAAAAMLQRREEFPRDGVAMTSPSRLETMIRHHFAADIAEDAAMGLSRLAPALSCHGGLSRRQRATLAGISVAFAATAIMSPLLLVELFMLGCGVVFLAMSGLRIACVAAALRTRTTIAPPLTDAELPLYSVIVPLFREMRVIPQLLHALMALDYPPAKLDIKLVLEAHDAETHAAIAAYRLPAHIRVVTVPSGSPVTKPRALNVALAAARGRHVVIYDAEDIPDPHQLRKAAAIFRAFPDVACVQARIVIDNPADGFIASMFAIEYAALFDAINPGLAAMGLPILLGGTSNHLRTDVLRDIGGWDAWNVTEDADLGIRLARHGHRIMDLPSVTREEAPFRWRAWINQRSRWLKGWMQVCITHSRHPRHTWRDLGAVGSLAACALTMGTLLGALCMPLFILATAWTLVDWAMAAPHISAASWPLAMARGFSLIVMVCGTASFVLPVLVGLARRRRLALLWLLPLSPLYFLMITVAAWRGVRDLIRNPSHWRKTGHGLSRRRWSVRVTDT</sequence>
<dbReference type="SUPFAM" id="SSF53448">
    <property type="entry name" value="Nucleotide-diphospho-sugar transferases"/>
    <property type="match status" value="1"/>
</dbReference>
<evidence type="ECO:0000313" key="9">
    <source>
        <dbReference type="Proteomes" id="UP000537592"/>
    </source>
</evidence>
<dbReference type="RefSeq" id="WP_183754715.1">
    <property type="nucleotide sequence ID" value="NZ_JACICC010000016.1"/>
</dbReference>
<proteinExistence type="predicted"/>
<keyword evidence="3 8" id="KW-0808">Transferase</keyword>
<feature type="transmembrane region" description="Helical" evidence="7">
    <location>
        <begin position="583"/>
        <end position="603"/>
    </location>
</feature>
<dbReference type="EMBL" id="JACICC010000016">
    <property type="protein sequence ID" value="MBB3811345.1"/>
    <property type="molecule type" value="Genomic_DNA"/>
</dbReference>
<dbReference type="GO" id="GO:0016757">
    <property type="term" value="F:glycosyltransferase activity"/>
    <property type="evidence" value="ECO:0007669"/>
    <property type="project" value="UniProtKB-KW"/>
</dbReference>
<dbReference type="PANTHER" id="PTHR43867:SF2">
    <property type="entry name" value="CELLULOSE SYNTHASE CATALYTIC SUBUNIT A [UDP-FORMING]"/>
    <property type="match status" value="1"/>
</dbReference>
<evidence type="ECO:0000256" key="1">
    <source>
        <dbReference type="ARBA" id="ARBA00004141"/>
    </source>
</evidence>
<reference evidence="8 9" key="1">
    <citation type="submission" date="2020-08" db="EMBL/GenBank/DDBJ databases">
        <title>Genomic Encyclopedia of Type Strains, Phase IV (KMG-IV): sequencing the most valuable type-strain genomes for metagenomic binning, comparative biology and taxonomic classification.</title>
        <authorList>
            <person name="Goeker M."/>
        </authorList>
    </citation>
    <scope>NUCLEOTIDE SEQUENCE [LARGE SCALE GENOMIC DNA]</scope>
    <source>
        <strain evidence="8 9">DSM 28760</strain>
    </source>
</reference>
<feature type="transmembrane region" description="Helical" evidence="7">
    <location>
        <begin position="551"/>
        <end position="576"/>
    </location>
</feature>
<evidence type="ECO:0000256" key="5">
    <source>
        <dbReference type="ARBA" id="ARBA00022989"/>
    </source>
</evidence>
<evidence type="ECO:0000256" key="3">
    <source>
        <dbReference type="ARBA" id="ARBA00022679"/>
    </source>
</evidence>
<dbReference type="Gene3D" id="3.90.550.10">
    <property type="entry name" value="Spore Coat Polysaccharide Biosynthesis Protein SpsA, Chain A"/>
    <property type="match status" value="1"/>
</dbReference>
<feature type="transmembrane region" description="Helical" evidence="7">
    <location>
        <begin position="215"/>
        <end position="238"/>
    </location>
</feature>
<keyword evidence="4 7" id="KW-0812">Transmembrane</keyword>
<dbReference type="PANTHER" id="PTHR43867">
    <property type="entry name" value="CELLULOSE SYNTHASE CATALYTIC SUBUNIT A [UDP-FORMING]"/>
    <property type="match status" value="1"/>
</dbReference>
<name>A0A7W5Z721_9HYPH</name>
<evidence type="ECO:0000256" key="2">
    <source>
        <dbReference type="ARBA" id="ARBA00022676"/>
    </source>
</evidence>
<dbReference type="AlphaFoldDB" id="A0A7W5Z721"/>
<dbReference type="Proteomes" id="UP000537592">
    <property type="component" value="Unassembled WGS sequence"/>
</dbReference>
<dbReference type="InterPro" id="IPR037257">
    <property type="entry name" value="T2SS_E_N_sf"/>
</dbReference>
<dbReference type="SUPFAM" id="SSF160246">
    <property type="entry name" value="EspE N-terminal domain-like"/>
    <property type="match status" value="1"/>
</dbReference>
<keyword evidence="9" id="KW-1185">Reference proteome</keyword>
<dbReference type="InterPro" id="IPR050321">
    <property type="entry name" value="Glycosyltr_2/OpgH_subfam"/>
</dbReference>
<protein>
    <submittedName>
        <fullName evidence="8">Cellulose synthase/poly-beta-1,6-N-acetylglucosamine synthase-like glycosyltransferase</fullName>
    </submittedName>
</protein>
<dbReference type="Pfam" id="PF13641">
    <property type="entry name" value="Glyco_tranf_2_3"/>
    <property type="match status" value="1"/>
</dbReference>
<accession>A0A7W5Z721</accession>
<evidence type="ECO:0000313" key="8">
    <source>
        <dbReference type="EMBL" id="MBB3811345.1"/>
    </source>
</evidence>
<evidence type="ECO:0000256" key="4">
    <source>
        <dbReference type="ARBA" id="ARBA00022692"/>
    </source>
</evidence>
<evidence type="ECO:0000256" key="7">
    <source>
        <dbReference type="SAM" id="Phobius"/>
    </source>
</evidence>
<comment type="caution">
    <text evidence="8">The sequence shown here is derived from an EMBL/GenBank/DDBJ whole genome shotgun (WGS) entry which is preliminary data.</text>
</comment>
<keyword evidence="2" id="KW-0328">Glycosyltransferase</keyword>
<feature type="transmembrane region" description="Helical" evidence="7">
    <location>
        <begin position="500"/>
        <end position="531"/>
    </location>
</feature>
<dbReference type="InterPro" id="IPR029044">
    <property type="entry name" value="Nucleotide-diphossugar_trans"/>
</dbReference>
<comment type="subcellular location">
    <subcellularLocation>
        <location evidence="1">Membrane</location>
        <topology evidence="1">Multi-pass membrane protein</topology>
    </subcellularLocation>
</comment>